<sequence length="91" mass="10306">MAERYHRKTTLVFERGNGLPYSKSTLHRAFIHICRKAGITKHIIIHGLRHTHAVLLLESGASLKGVQERLGHKSIQTTADVYAHVLKLNMK</sequence>
<dbReference type="AlphaFoldDB" id="A0AAW7IVV7"/>
<name>A0AAW7IVV7_9BACI</name>
<dbReference type="PANTHER" id="PTHR30349">
    <property type="entry name" value="PHAGE INTEGRASE-RELATED"/>
    <property type="match status" value="1"/>
</dbReference>
<dbReference type="InterPro" id="IPR050090">
    <property type="entry name" value="Tyrosine_recombinase_XerCD"/>
</dbReference>
<dbReference type="PANTHER" id="PTHR30349:SF64">
    <property type="entry name" value="PROPHAGE INTEGRASE INTD-RELATED"/>
    <property type="match status" value="1"/>
</dbReference>
<dbReference type="Proteomes" id="UP001234602">
    <property type="component" value="Unassembled WGS sequence"/>
</dbReference>
<dbReference type="EMBL" id="JAUCEY010000008">
    <property type="protein sequence ID" value="MDM5454332.1"/>
    <property type="molecule type" value="Genomic_DNA"/>
</dbReference>
<proteinExistence type="predicted"/>
<reference evidence="3" key="1">
    <citation type="submission" date="2023-06" db="EMBL/GenBank/DDBJ databases">
        <title>Comparative genomics of Bacillaceae isolates and their secondary metabolite potential.</title>
        <authorList>
            <person name="Song L."/>
            <person name="Nielsen L.J."/>
            <person name="Mohite O."/>
            <person name="Xu X."/>
            <person name="Weber T."/>
            <person name="Kovacs A.T."/>
        </authorList>
    </citation>
    <scope>NUCLEOTIDE SEQUENCE</scope>
    <source>
        <strain evidence="3">D8_B_37</strain>
    </source>
</reference>
<evidence type="ECO:0000313" key="4">
    <source>
        <dbReference type="Proteomes" id="UP001234602"/>
    </source>
</evidence>
<dbReference type="InterPro" id="IPR013762">
    <property type="entry name" value="Integrase-like_cat_sf"/>
</dbReference>
<protein>
    <submittedName>
        <fullName evidence="3">Tyrosine-type recombinase/integrase</fullName>
    </submittedName>
</protein>
<comment type="caution">
    <text evidence="3">The sequence shown here is derived from an EMBL/GenBank/DDBJ whole genome shotgun (WGS) entry which is preliminary data.</text>
</comment>
<dbReference type="GO" id="GO:0015074">
    <property type="term" value="P:DNA integration"/>
    <property type="evidence" value="ECO:0007669"/>
    <property type="project" value="InterPro"/>
</dbReference>
<dbReference type="GO" id="GO:0003677">
    <property type="term" value="F:DNA binding"/>
    <property type="evidence" value="ECO:0007669"/>
    <property type="project" value="InterPro"/>
</dbReference>
<organism evidence="3 4">
    <name type="scientific">Peribacillus simplex</name>
    <dbReference type="NCBI Taxonomy" id="1478"/>
    <lineage>
        <taxon>Bacteria</taxon>
        <taxon>Bacillati</taxon>
        <taxon>Bacillota</taxon>
        <taxon>Bacilli</taxon>
        <taxon>Bacillales</taxon>
        <taxon>Bacillaceae</taxon>
        <taxon>Peribacillus</taxon>
    </lineage>
</organism>
<keyword evidence="1" id="KW-0233">DNA recombination</keyword>
<dbReference type="SUPFAM" id="SSF56349">
    <property type="entry name" value="DNA breaking-rejoining enzymes"/>
    <property type="match status" value="1"/>
</dbReference>
<evidence type="ECO:0000259" key="2">
    <source>
        <dbReference type="PROSITE" id="PS51898"/>
    </source>
</evidence>
<evidence type="ECO:0000313" key="3">
    <source>
        <dbReference type="EMBL" id="MDM5454332.1"/>
    </source>
</evidence>
<gene>
    <name evidence="3" type="ORF">QUF89_19610</name>
</gene>
<dbReference type="RefSeq" id="WP_289321237.1">
    <property type="nucleotide sequence ID" value="NZ_JAUCEY010000008.1"/>
</dbReference>
<accession>A0AAW7IVV7</accession>
<dbReference type="Gene3D" id="1.10.443.10">
    <property type="entry name" value="Intergrase catalytic core"/>
    <property type="match status" value="1"/>
</dbReference>
<dbReference type="InterPro" id="IPR011010">
    <property type="entry name" value="DNA_brk_join_enz"/>
</dbReference>
<evidence type="ECO:0000256" key="1">
    <source>
        <dbReference type="ARBA" id="ARBA00023172"/>
    </source>
</evidence>
<dbReference type="Pfam" id="PF00589">
    <property type="entry name" value="Phage_integrase"/>
    <property type="match status" value="1"/>
</dbReference>
<dbReference type="InterPro" id="IPR002104">
    <property type="entry name" value="Integrase_catalytic"/>
</dbReference>
<dbReference type="PROSITE" id="PS51898">
    <property type="entry name" value="TYR_RECOMBINASE"/>
    <property type="match status" value="1"/>
</dbReference>
<dbReference type="GO" id="GO:0006310">
    <property type="term" value="P:DNA recombination"/>
    <property type="evidence" value="ECO:0007669"/>
    <property type="project" value="UniProtKB-KW"/>
</dbReference>
<feature type="domain" description="Tyr recombinase" evidence="2">
    <location>
        <begin position="1"/>
        <end position="91"/>
    </location>
</feature>